<dbReference type="EMBL" id="ML208489">
    <property type="protein sequence ID" value="TFK64109.1"/>
    <property type="molecule type" value="Genomic_DNA"/>
</dbReference>
<proteinExistence type="predicted"/>
<gene>
    <name evidence="1" type="ORF">BDN72DRAFT_872155</name>
</gene>
<evidence type="ECO:0000313" key="2">
    <source>
        <dbReference type="Proteomes" id="UP000308600"/>
    </source>
</evidence>
<keyword evidence="2" id="KW-1185">Reference proteome</keyword>
<sequence>MVPLNRIREFFGQNSLDWFNIGYAFDWLSVLIIWAASQVAAIGPVYERDFSLDDPLISNPERHNRISSVLNSNVAFVVPIIVISLGGILRKSFIDIHHGVLVVCASRGLARLLTESIKHAVGRLRPDFLARCRWNEVLEACAGKASEVYKGRLSFPSGHSSTAFSGMTVLSLWWAGATAAWCFSVRNPPMPSRMTNFLLSLFPLLWATWVAITRIQDFRHHKEDIIVGSIIGILSATISYLMYWPSPFSARTFRHPTAMEPRYLYIPEAEGRRPRSMSTTDFEFSRLPEDDQVEAV</sequence>
<protein>
    <submittedName>
        <fullName evidence="1">Lipid phosphate phosphatase 1</fullName>
    </submittedName>
</protein>
<name>A0ACD3AFF5_9AGAR</name>
<evidence type="ECO:0000313" key="1">
    <source>
        <dbReference type="EMBL" id="TFK64109.1"/>
    </source>
</evidence>
<organism evidence="1 2">
    <name type="scientific">Pluteus cervinus</name>
    <dbReference type="NCBI Taxonomy" id="181527"/>
    <lineage>
        <taxon>Eukaryota</taxon>
        <taxon>Fungi</taxon>
        <taxon>Dikarya</taxon>
        <taxon>Basidiomycota</taxon>
        <taxon>Agaricomycotina</taxon>
        <taxon>Agaricomycetes</taxon>
        <taxon>Agaricomycetidae</taxon>
        <taxon>Agaricales</taxon>
        <taxon>Pluteineae</taxon>
        <taxon>Pluteaceae</taxon>
        <taxon>Pluteus</taxon>
    </lineage>
</organism>
<accession>A0ACD3AFF5</accession>
<dbReference type="Proteomes" id="UP000308600">
    <property type="component" value="Unassembled WGS sequence"/>
</dbReference>
<reference evidence="1 2" key="1">
    <citation type="journal article" date="2019" name="Nat. Ecol. Evol.">
        <title>Megaphylogeny resolves global patterns of mushroom evolution.</title>
        <authorList>
            <person name="Varga T."/>
            <person name="Krizsan K."/>
            <person name="Foldi C."/>
            <person name="Dima B."/>
            <person name="Sanchez-Garcia M."/>
            <person name="Sanchez-Ramirez S."/>
            <person name="Szollosi G.J."/>
            <person name="Szarkandi J.G."/>
            <person name="Papp V."/>
            <person name="Albert L."/>
            <person name="Andreopoulos W."/>
            <person name="Angelini C."/>
            <person name="Antonin V."/>
            <person name="Barry K.W."/>
            <person name="Bougher N.L."/>
            <person name="Buchanan P."/>
            <person name="Buyck B."/>
            <person name="Bense V."/>
            <person name="Catcheside P."/>
            <person name="Chovatia M."/>
            <person name="Cooper J."/>
            <person name="Damon W."/>
            <person name="Desjardin D."/>
            <person name="Finy P."/>
            <person name="Geml J."/>
            <person name="Haridas S."/>
            <person name="Hughes K."/>
            <person name="Justo A."/>
            <person name="Karasinski D."/>
            <person name="Kautmanova I."/>
            <person name="Kiss B."/>
            <person name="Kocsube S."/>
            <person name="Kotiranta H."/>
            <person name="LaButti K.M."/>
            <person name="Lechner B.E."/>
            <person name="Liimatainen K."/>
            <person name="Lipzen A."/>
            <person name="Lukacs Z."/>
            <person name="Mihaltcheva S."/>
            <person name="Morgado L.N."/>
            <person name="Niskanen T."/>
            <person name="Noordeloos M.E."/>
            <person name="Ohm R.A."/>
            <person name="Ortiz-Santana B."/>
            <person name="Ovrebo C."/>
            <person name="Racz N."/>
            <person name="Riley R."/>
            <person name="Savchenko A."/>
            <person name="Shiryaev A."/>
            <person name="Soop K."/>
            <person name="Spirin V."/>
            <person name="Szebenyi C."/>
            <person name="Tomsovsky M."/>
            <person name="Tulloss R.E."/>
            <person name="Uehling J."/>
            <person name="Grigoriev I.V."/>
            <person name="Vagvolgyi C."/>
            <person name="Papp T."/>
            <person name="Martin F.M."/>
            <person name="Miettinen O."/>
            <person name="Hibbett D.S."/>
            <person name="Nagy L.G."/>
        </authorList>
    </citation>
    <scope>NUCLEOTIDE SEQUENCE [LARGE SCALE GENOMIC DNA]</scope>
    <source>
        <strain evidence="1 2">NL-1719</strain>
    </source>
</reference>